<dbReference type="InterPro" id="IPR036249">
    <property type="entry name" value="Thioredoxin-like_sf"/>
</dbReference>
<evidence type="ECO:0000256" key="2">
    <source>
        <dbReference type="ARBA" id="ARBA00011738"/>
    </source>
</evidence>
<dbReference type="PANTHER" id="PTHR43969">
    <property type="entry name" value="GLUTATHIONE S TRANSFERASE D10, ISOFORM A-RELATED"/>
    <property type="match status" value="1"/>
</dbReference>
<dbReference type="SUPFAM" id="SSF52833">
    <property type="entry name" value="Thioredoxin-like"/>
    <property type="match status" value="1"/>
</dbReference>
<comment type="catalytic activity">
    <reaction evidence="6">
        <text>RX + glutathione = an S-substituted glutathione + a halide anion + H(+)</text>
        <dbReference type="Rhea" id="RHEA:16437"/>
        <dbReference type="ChEBI" id="CHEBI:15378"/>
        <dbReference type="ChEBI" id="CHEBI:16042"/>
        <dbReference type="ChEBI" id="CHEBI:17792"/>
        <dbReference type="ChEBI" id="CHEBI:57925"/>
        <dbReference type="ChEBI" id="CHEBI:90779"/>
        <dbReference type="EC" id="2.5.1.18"/>
    </reaction>
</comment>
<evidence type="ECO:0000313" key="9">
    <source>
        <dbReference type="EMBL" id="SSX18842.1"/>
    </source>
</evidence>
<dbReference type="PROSITE" id="PS50404">
    <property type="entry name" value="GST_NTER"/>
    <property type="match status" value="1"/>
</dbReference>
<dbReference type="Pfam" id="PF02798">
    <property type="entry name" value="GST_N"/>
    <property type="match status" value="1"/>
</dbReference>
<protein>
    <recommendedName>
        <fullName evidence="3">glutathione transferase</fullName>
        <ecNumber evidence="3">2.5.1.18</ecNumber>
    </recommendedName>
    <alternativeName>
        <fullName evidence="5">GST class-theta</fullName>
    </alternativeName>
</protein>
<dbReference type="EMBL" id="UFQS01000045">
    <property type="protein sequence ID" value="SSW98456.1"/>
    <property type="molecule type" value="Genomic_DNA"/>
</dbReference>
<dbReference type="AlphaFoldDB" id="A0A336K0H1"/>
<reference evidence="9" key="2">
    <citation type="submission" date="2018-07" db="EMBL/GenBank/DDBJ databases">
        <authorList>
            <person name="Quirk P.G."/>
            <person name="Krulwich T.A."/>
        </authorList>
    </citation>
    <scope>NUCLEOTIDE SEQUENCE</scope>
</reference>
<dbReference type="GO" id="GO:0006749">
    <property type="term" value="P:glutathione metabolic process"/>
    <property type="evidence" value="ECO:0007669"/>
    <property type="project" value="TreeGrafter"/>
</dbReference>
<dbReference type="GO" id="GO:0004364">
    <property type="term" value="F:glutathione transferase activity"/>
    <property type="evidence" value="ECO:0007669"/>
    <property type="project" value="UniProtKB-EC"/>
</dbReference>
<evidence type="ECO:0000256" key="5">
    <source>
        <dbReference type="ARBA" id="ARBA00041523"/>
    </source>
</evidence>
<keyword evidence="4" id="KW-0808">Transferase</keyword>
<name>A0A336K0H1_CULSO</name>
<evidence type="ECO:0000259" key="7">
    <source>
        <dbReference type="PROSITE" id="PS50404"/>
    </source>
</evidence>
<dbReference type="PANTHER" id="PTHR43969:SF9">
    <property type="entry name" value="GLUTATHIONE S TRANSFERASE D10, ISOFORM A-RELATED"/>
    <property type="match status" value="1"/>
</dbReference>
<organism evidence="8">
    <name type="scientific">Culicoides sonorensis</name>
    <name type="common">Biting midge</name>
    <dbReference type="NCBI Taxonomy" id="179676"/>
    <lineage>
        <taxon>Eukaryota</taxon>
        <taxon>Metazoa</taxon>
        <taxon>Ecdysozoa</taxon>
        <taxon>Arthropoda</taxon>
        <taxon>Hexapoda</taxon>
        <taxon>Insecta</taxon>
        <taxon>Pterygota</taxon>
        <taxon>Neoptera</taxon>
        <taxon>Endopterygota</taxon>
        <taxon>Diptera</taxon>
        <taxon>Nematocera</taxon>
        <taxon>Chironomoidea</taxon>
        <taxon>Ceratopogonidae</taxon>
        <taxon>Ceratopogoninae</taxon>
        <taxon>Culicoides</taxon>
        <taxon>Monoculicoides</taxon>
    </lineage>
</organism>
<gene>
    <name evidence="8" type="primary">CSON010981</name>
</gene>
<evidence type="ECO:0000256" key="1">
    <source>
        <dbReference type="ARBA" id="ARBA00009899"/>
    </source>
</evidence>
<accession>A0A336K0H1</accession>
<evidence type="ECO:0000256" key="6">
    <source>
        <dbReference type="ARBA" id="ARBA00047960"/>
    </source>
</evidence>
<evidence type="ECO:0000313" key="8">
    <source>
        <dbReference type="EMBL" id="SSW98456.1"/>
    </source>
</evidence>
<dbReference type="EC" id="2.5.1.18" evidence="3"/>
<evidence type="ECO:0000256" key="3">
    <source>
        <dbReference type="ARBA" id="ARBA00012452"/>
    </source>
</evidence>
<reference evidence="8" key="1">
    <citation type="submission" date="2018-04" db="EMBL/GenBank/DDBJ databases">
        <authorList>
            <person name="Go L.Y."/>
            <person name="Mitchell J.A."/>
        </authorList>
    </citation>
    <scope>NUCLEOTIDE SEQUENCE</scope>
    <source>
        <tissue evidence="8">Whole organism</tissue>
    </source>
</reference>
<comment type="similarity">
    <text evidence="1">Belongs to the GST superfamily. Theta family.</text>
</comment>
<dbReference type="EMBL" id="UFQT01000045">
    <property type="protein sequence ID" value="SSX18842.1"/>
    <property type="molecule type" value="Genomic_DNA"/>
</dbReference>
<proteinExistence type="inferred from homology"/>
<comment type="subunit">
    <text evidence="2">Homodimer.</text>
</comment>
<evidence type="ECO:0000256" key="4">
    <source>
        <dbReference type="ARBA" id="ARBA00022679"/>
    </source>
</evidence>
<dbReference type="VEuPathDB" id="VectorBase:CSON010981"/>
<dbReference type="Gene3D" id="3.40.30.10">
    <property type="entry name" value="Glutaredoxin"/>
    <property type="match status" value="1"/>
</dbReference>
<sequence>MAPVKLYYYYRSPPSRAVLLLIKYLEIEHEIIEVDLFKGQHMEDWFLEINPRHQVPVLDDNGLLEFREDLLPCLQYSGNLNSRSASSKNCLSDVQLLKKSAIVL</sequence>
<dbReference type="InterPro" id="IPR004045">
    <property type="entry name" value="Glutathione_S-Trfase_N"/>
</dbReference>
<feature type="domain" description="GST N-terminal" evidence="7">
    <location>
        <begin position="2"/>
        <end position="104"/>
    </location>
</feature>